<keyword evidence="1" id="KW-0812">Transmembrane</keyword>
<evidence type="ECO:0000313" key="3">
    <source>
        <dbReference type="Proteomes" id="UP000182241"/>
    </source>
</evidence>
<dbReference type="OrthoDB" id="4760423at2"/>
<reference evidence="3" key="1">
    <citation type="submission" date="2016-10" db="EMBL/GenBank/DDBJ databases">
        <authorList>
            <person name="Varghese N."/>
            <person name="Submissions S."/>
        </authorList>
    </citation>
    <scope>NUCLEOTIDE SEQUENCE [LARGE SCALE GENOMIC DNA]</scope>
    <source>
        <strain evidence="3">DSM 44234</strain>
    </source>
</reference>
<organism evidence="2 3">
    <name type="scientific">Tsukamurella tyrosinosolvens</name>
    <dbReference type="NCBI Taxonomy" id="57704"/>
    <lineage>
        <taxon>Bacteria</taxon>
        <taxon>Bacillati</taxon>
        <taxon>Actinomycetota</taxon>
        <taxon>Actinomycetes</taxon>
        <taxon>Mycobacteriales</taxon>
        <taxon>Tsukamurellaceae</taxon>
        <taxon>Tsukamurella</taxon>
    </lineage>
</organism>
<dbReference type="EMBL" id="FNSA01000003">
    <property type="protein sequence ID" value="SEC99493.1"/>
    <property type="molecule type" value="Genomic_DNA"/>
</dbReference>
<protein>
    <submittedName>
        <fullName evidence="2">Uncharacterized protein</fullName>
    </submittedName>
</protein>
<sequence>MAETVPQEIAQRVTTAADAVPVGREQAQAAAHDAAHFLQNLRATAIDDAYRRFTASNTPGYLAHLQYGPPPQIKKGAVVAVVMLFGAFLVSDAIATVGVGAFLLLLLAVAGVLGVHGWRVSKYRRGLAEREQARLDANPWPFRAERTPAYNPEAEPGQTRVETRLLGVAVLLTEEIRRSPAWNNPLLDQHRVRINLDATLQDISHRAYRVWRMRTDTPRPSGASPATPALAQHIDEYTHAARLAEDALRDHVAALAEYLGELRPVERLLGDLQILDRTNSSAHRELLDQLYRDAVGNEADALRFQHHADELRDLQASLDAQFHFLREQVARTNLLR</sequence>
<accession>A0A1H4X1R0</accession>
<name>A0A1H4X1R0_TSUTY</name>
<proteinExistence type="predicted"/>
<evidence type="ECO:0000256" key="1">
    <source>
        <dbReference type="SAM" id="Phobius"/>
    </source>
</evidence>
<dbReference type="Proteomes" id="UP000182241">
    <property type="component" value="Unassembled WGS sequence"/>
</dbReference>
<dbReference type="STRING" id="57704.SAMN04489793_3714"/>
<gene>
    <name evidence="2" type="ORF">SAMN04489793_3714</name>
</gene>
<evidence type="ECO:0000313" key="2">
    <source>
        <dbReference type="EMBL" id="SEC99493.1"/>
    </source>
</evidence>
<keyword evidence="3" id="KW-1185">Reference proteome</keyword>
<feature type="transmembrane region" description="Helical" evidence="1">
    <location>
        <begin position="101"/>
        <end position="120"/>
    </location>
</feature>
<keyword evidence="1" id="KW-1133">Transmembrane helix</keyword>
<dbReference type="AlphaFoldDB" id="A0A1H4X1R0"/>
<dbReference type="RefSeq" id="WP_068739050.1">
    <property type="nucleotide sequence ID" value="NZ_CBDRGN010000003.1"/>
</dbReference>
<keyword evidence="1" id="KW-0472">Membrane</keyword>